<protein>
    <recommendedName>
        <fullName evidence="1">Retrotransposon gag domain-containing protein</fullName>
    </recommendedName>
</protein>
<comment type="caution">
    <text evidence="2">The sequence shown here is derived from an EMBL/GenBank/DDBJ whole genome shotgun (WGS) entry which is preliminary data.</text>
</comment>
<sequence length="220" mass="26038">MDALQGRGFARFVREGLWSVGARRRRVANLREGPLRLDLHLEVRLHSSSFRGVARRQARSTLPGLRTRGRRCRRSDPWWEPGTRVSGPLQWYQLKGSAHEWWRAVRLTRFQGRRLEQISWQQFLEAFLGEYLPDYVCRERRDLFHELVQGDLTVGQYHQRFLQLLRHIPHVADSEQARTERFISELRPDLRWAMASHLCDTLSVAVARATARERKCQFQP</sequence>
<evidence type="ECO:0000313" key="3">
    <source>
        <dbReference type="Proteomes" id="UP000652761"/>
    </source>
</evidence>
<evidence type="ECO:0000259" key="1">
    <source>
        <dbReference type="Pfam" id="PF03732"/>
    </source>
</evidence>
<organism evidence="2 3">
    <name type="scientific">Colocasia esculenta</name>
    <name type="common">Wild taro</name>
    <name type="synonym">Arum esculentum</name>
    <dbReference type="NCBI Taxonomy" id="4460"/>
    <lineage>
        <taxon>Eukaryota</taxon>
        <taxon>Viridiplantae</taxon>
        <taxon>Streptophyta</taxon>
        <taxon>Embryophyta</taxon>
        <taxon>Tracheophyta</taxon>
        <taxon>Spermatophyta</taxon>
        <taxon>Magnoliopsida</taxon>
        <taxon>Liliopsida</taxon>
        <taxon>Araceae</taxon>
        <taxon>Aroideae</taxon>
        <taxon>Colocasieae</taxon>
        <taxon>Colocasia</taxon>
    </lineage>
</organism>
<dbReference type="Proteomes" id="UP000652761">
    <property type="component" value="Unassembled WGS sequence"/>
</dbReference>
<dbReference type="EMBL" id="NMUH01001823">
    <property type="protein sequence ID" value="MQL95702.1"/>
    <property type="molecule type" value="Genomic_DNA"/>
</dbReference>
<evidence type="ECO:0000313" key="2">
    <source>
        <dbReference type="EMBL" id="MQL95702.1"/>
    </source>
</evidence>
<proteinExistence type="predicted"/>
<dbReference type="OrthoDB" id="1936908at2759"/>
<dbReference type="AlphaFoldDB" id="A0A843VB26"/>
<reference evidence="2" key="1">
    <citation type="submission" date="2017-07" db="EMBL/GenBank/DDBJ databases">
        <title>Taro Niue Genome Assembly and Annotation.</title>
        <authorList>
            <person name="Atibalentja N."/>
            <person name="Keating K."/>
            <person name="Fields C.J."/>
        </authorList>
    </citation>
    <scope>NUCLEOTIDE SEQUENCE</scope>
    <source>
        <strain evidence="2">Niue_2</strain>
        <tissue evidence="2">Leaf</tissue>
    </source>
</reference>
<gene>
    <name evidence="2" type="ORF">Taro_028374</name>
</gene>
<dbReference type="InterPro" id="IPR005162">
    <property type="entry name" value="Retrotrans_gag_dom"/>
</dbReference>
<feature type="domain" description="Retrotransposon gag" evidence="1">
    <location>
        <begin position="93"/>
        <end position="187"/>
    </location>
</feature>
<keyword evidence="3" id="KW-1185">Reference proteome</keyword>
<name>A0A843VB26_COLES</name>
<dbReference type="Pfam" id="PF03732">
    <property type="entry name" value="Retrotrans_gag"/>
    <property type="match status" value="1"/>
</dbReference>
<accession>A0A843VB26</accession>